<dbReference type="CDD" id="cd02440">
    <property type="entry name" value="AdoMet_MTases"/>
    <property type="match status" value="1"/>
</dbReference>
<dbReference type="GO" id="GO:0008168">
    <property type="term" value="F:methyltransferase activity"/>
    <property type="evidence" value="ECO:0007669"/>
    <property type="project" value="TreeGrafter"/>
</dbReference>
<dbReference type="EMBL" id="QGMK01000125">
    <property type="protein sequence ID" value="TVY84034.1"/>
    <property type="molecule type" value="Genomic_DNA"/>
</dbReference>
<evidence type="ECO:0000313" key="3">
    <source>
        <dbReference type="Proteomes" id="UP000469558"/>
    </source>
</evidence>
<dbReference type="Gene3D" id="3.40.50.150">
    <property type="entry name" value="Vaccinia Virus protein VP39"/>
    <property type="match status" value="1"/>
</dbReference>
<proteinExistence type="predicted"/>
<gene>
    <name evidence="2" type="primary">LAE1_12</name>
    <name evidence="2" type="ORF">LSUE1_G002763</name>
</gene>
<dbReference type="Pfam" id="PF13489">
    <property type="entry name" value="Methyltransf_23"/>
    <property type="match status" value="1"/>
</dbReference>
<sequence>MLKSGRTGANSPEEGSLPRDIAALPPLTIDEDVDNLMEDFEENYERPYRDNAARTLFRFSRGDNDTMNSTRSLYESDVLYTMINGRRYCKDYCQPNDEEEQTRCQILHGVFLYLLDQKLTTVPLNNPHKILDIGTGTGEWAMALADEYPEAEIIGTDIAKIQPSAVPLNVFFEIDDAEEPWTWPEDDFDFIHFRSMQGAFKDWRYVYSEAYKHLKPGGWIEVLDFDDHKVLFSYFDDNPEVVQWYADVVEASKISGRPKTAAHLEPDVLTELGFVDVKTTLKTIPMGIWPEDPEEQRIGKHFLVTQLSGIEAVSLRPLVENLSWELDDVKKCCETVINATRNVALDPIKGRGMGFKVKVLVGRKPGGTTEDDSSIRTTKNVTGEIVH</sequence>
<evidence type="ECO:0000313" key="2">
    <source>
        <dbReference type="EMBL" id="TVY84034.1"/>
    </source>
</evidence>
<accession>A0A8T9CJT2</accession>
<organism evidence="2 3">
    <name type="scientific">Lachnellula suecica</name>
    <dbReference type="NCBI Taxonomy" id="602035"/>
    <lineage>
        <taxon>Eukaryota</taxon>
        <taxon>Fungi</taxon>
        <taxon>Dikarya</taxon>
        <taxon>Ascomycota</taxon>
        <taxon>Pezizomycotina</taxon>
        <taxon>Leotiomycetes</taxon>
        <taxon>Helotiales</taxon>
        <taxon>Lachnaceae</taxon>
        <taxon>Lachnellula</taxon>
    </lineage>
</organism>
<dbReference type="Proteomes" id="UP000469558">
    <property type="component" value="Unassembled WGS sequence"/>
</dbReference>
<comment type="caution">
    <text evidence="2">The sequence shown here is derived from an EMBL/GenBank/DDBJ whole genome shotgun (WGS) entry which is preliminary data.</text>
</comment>
<name>A0A8T9CJT2_9HELO</name>
<dbReference type="InterPro" id="IPR029063">
    <property type="entry name" value="SAM-dependent_MTases_sf"/>
</dbReference>
<evidence type="ECO:0000256" key="1">
    <source>
        <dbReference type="SAM" id="MobiDB-lite"/>
    </source>
</evidence>
<keyword evidence="3" id="KW-1185">Reference proteome</keyword>
<dbReference type="SUPFAM" id="SSF53335">
    <property type="entry name" value="S-adenosyl-L-methionine-dependent methyltransferases"/>
    <property type="match status" value="1"/>
</dbReference>
<dbReference type="OrthoDB" id="2013972at2759"/>
<reference evidence="2 3" key="1">
    <citation type="submission" date="2018-05" db="EMBL/GenBank/DDBJ databases">
        <title>Genome sequencing and assembly of the regulated plant pathogen Lachnellula willkommii and related sister species for the development of diagnostic species identification markers.</title>
        <authorList>
            <person name="Giroux E."/>
            <person name="Bilodeau G."/>
        </authorList>
    </citation>
    <scope>NUCLEOTIDE SEQUENCE [LARGE SCALE GENOMIC DNA]</scope>
    <source>
        <strain evidence="2 3">CBS 268.59</strain>
    </source>
</reference>
<feature type="region of interest" description="Disordered" evidence="1">
    <location>
        <begin position="1"/>
        <end position="21"/>
    </location>
</feature>
<dbReference type="PANTHER" id="PTHR43591:SF105">
    <property type="entry name" value="METHYLTRANSFERASE DOMAIN-CONTAINING PROTEIN-RELATED"/>
    <property type="match status" value="1"/>
</dbReference>
<dbReference type="PANTHER" id="PTHR43591">
    <property type="entry name" value="METHYLTRANSFERASE"/>
    <property type="match status" value="1"/>
</dbReference>
<protein>
    <submittedName>
        <fullName evidence="2">Secondary metabolism regulator</fullName>
    </submittedName>
</protein>
<dbReference type="AlphaFoldDB" id="A0A8T9CJT2"/>
<feature type="region of interest" description="Disordered" evidence="1">
    <location>
        <begin position="365"/>
        <end position="387"/>
    </location>
</feature>